<proteinExistence type="predicted"/>
<comment type="caution">
    <text evidence="2">The sequence shown here is derived from an EMBL/GenBank/DDBJ whole genome shotgun (WGS) entry which is preliminary data.</text>
</comment>
<evidence type="ECO:0000313" key="3">
    <source>
        <dbReference type="Proteomes" id="UP000193118"/>
    </source>
</evidence>
<dbReference type="STRING" id="194197.BWD09_01205"/>
<dbReference type="Proteomes" id="UP000193118">
    <property type="component" value="Unassembled WGS sequence"/>
</dbReference>
<accession>A0A1X3DG69</accession>
<keyword evidence="1" id="KW-0812">Transmembrane</keyword>
<keyword evidence="1" id="KW-0472">Membrane</keyword>
<evidence type="ECO:0008006" key="4">
    <source>
        <dbReference type="Google" id="ProtNLM"/>
    </source>
</evidence>
<dbReference type="GeneID" id="94580502"/>
<evidence type="ECO:0000256" key="1">
    <source>
        <dbReference type="SAM" id="Phobius"/>
    </source>
</evidence>
<dbReference type="InterPro" id="IPR009883">
    <property type="entry name" value="YgfX"/>
</dbReference>
<gene>
    <name evidence="2" type="ORF">BWD09_01205</name>
</gene>
<reference evidence="3" key="1">
    <citation type="submission" date="2017-01" db="EMBL/GenBank/DDBJ databases">
        <authorList>
            <person name="Wolfgang W.J."/>
            <person name="Cole J."/>
            <person name="Wroblewski D."/>
            <person name="Mcginnis J."/>
            <person name="Musser K.A."/>
        </authorList>
    </citation>
    <scope>NUCLEOTIDE SEQUENCE [LARGE SCALE GENOMIC DNA]</scope>
    <source>
        <strain evidence="3">DSM 19151</strain>
    </source>
</reference>
<keyword evidence="1" id="KW-1133">Transmembrane helix</keyword>
<dbReference type="RefSeq" id="WP_085364907.1">
    <property type="nucleotide sequence ID" value="NZ_CAUJPZ010000003.1"/>
</dbReference>
<sequence length="140" mass="15866">MRPFQTAFKPSRTGKTLTVFLHLWAAYLCLSAFHGAVRIIGLLLLAAAFCWAWHNQSLRRADAVHKIAVSPQGRAVVFVGRPQTAFEAVLCPGSLVSPYALFLRWDLGGRTVWQFVLPDMAERESFRRLLVWARWGQPKD</sequence>
<dbReference type="Pfam" id="PF07254">
    <property type="entry name" value="Cpta_toxin"/>
    <property type="match status" value="1"/>
</dbReference>
<name>A0A1X3DG69_9NEIS</name>
<dbReference type="OrthoDB" id="8613104at2"/>
<evidence type="ECO:0000313" key="2">
    <source>
        <dbReference type="EMBL" id="OSI18900.1"/>
    </source>
</evidence>
<feature type="transmembrane region" description="Helical" evidence="1">
    <location>
        <begin position="20"/>
        <end position="53"/>
    </location>
</feature>
<organism evidence="2 3">
    <name type="scientific">Neisseria dentiae</name>
    <dbReference type="NCBI Taxonomy" id="194197"/>
    <lineage>
        <taxon>Bacteria</taxon>
        <taxon>Pseudomonadati</taxon>
        <taxon>Pseudomonadota</taxon>
        <taxon>Betaproteobacteria</taxon>
        <taxon>Neisseriales</taxon>
        <taxon>Neisseriaceae</taxon>
        <taxon>Neisseria</taxon>
    </lineage>
</organism>
<keyword evidence="3" id="KW-1185">Reference proteome</keyword>
<dbReference type="EMBL" id="MTBO01000001">
    <property type="protein sequence ID" value="OSI18900.1"/>
    <property type="molecule type" value="Genomic_DNA"/>
</dbReference>
<protein>
    <recommendedName>
        <fullName evidence="4">Toxin CptA</fullName>
    </recommendedName>
</protein>
<dbReference type="AlphaFoldDB" id="A0A1X3DG69"/>